<accession>A0A0E9RNX3</accession>
<reference evidence="1" key="2">
    <citation type="journal article" date="2015" name="Fish Shellfish Immunol.">
        <title>Early steps in the European eel (Anguilla anguilla)-Vibrio vulnificus interaction in the gills: Role of the RtxA13 toxin.</title>
        <authorList>
            <person name="Callol A."/>
            <person name="Pajuelo D."/>
            <person name="Ebbesson L."/>
            <person name="Teles M."/>
            <person name="MacKenzie S."/>
            <person name="Amaro C."/>
        </authorList>
    </citation>
    <scope>NUCLEOTIDE SEQUENCE</scope>
</reference>
<dbReference type="EMBL" id="GBXM01077803">
    <property type="protein sequence ID" value="JAH30774.1"/>
    <property type="molecule type" value="Transcribed_RNA"/>
</dbReference>
<proteinExistence type="predicted"/>
<dbReference type="PROSITE" id="PS51257">
    <property type="entry name" value="PROKAR_LIPOPROTEIN"/>
    <property type="match status" value="1"/>
</dbReference>
<sequence>MDMRLNVDHQFSVCGYLYPYPVIHGGISACFIHKSPCFR</sequence>
<organism evidence="1">
    <name type="scientific">Anguilla anguilla</name>
    <name type="common">European freshwater eel</name>
    <name type="synonym">Muraena anguilla</name>
    <dbReference type="NCBI Taxonomy" id="7936"/>
    <lineage>
        <taxon>Eukaryota</taxon>
        <taxon>Metazoa</taxon>
        <taxon>Chordata</taxon>
        <taxon>Craniata</taxon>
        <taxon>Vertebrata</taxon>
        <taxon>Euteleostomi</taxon>
        <taxon>Actinopterygii</taxon>
        <taxon>Neopterygii</taxon>
        <taxon>Teleostei</taxon>
        <taxon>Anguilliformes</taxon>
        <taxon>Anguillidae</taxon>
        <taxon>Anguilla</taxon>
    </lineage>
</organism>
<evidence type="ECO:0000313" key="1">
    <source>
        <dbReference type="EMBL" id="JAH30774.1"/>
    </source>
</evidence>
<name>A0A0E9RNX3_ANGAN</name>
<protein>
    <submittedName>
        <fullName evidence="1">Uncharacterized protein</fullName>
    </submittedName>
</protein>
<reference evidence="1" key="1">
    <citation type="submission" date="2014-11" db="EMBL/GenBank/DDBJ databases">
        <authorList>
            <person name="Amaro Gonzalez C."/>
        </authorList>
    </citation>
    <scope>NUCLEOTIDE SEQUENCE</scope>
</reference>
<dbReference type="AlphaFoldDB" id="A0A0E9RNX3"/>